<dbReference type="InterPro" id="IPR036259">
    <property type="entry name" value="MFS_trans_sf"/>
</dbReference>
<feature type="transmembrane region" description="Helical" evidence="2">
    <location>
        <begin position="42"/>
        <end position="61"/>
    </location>
</feature>
<keyword evidence="2" id="KW-0472">Membrane</keyword>
<dbReference type="Gene3D" id="1.20.1250.20">
    <property type="entry name" value="MFS general substrate transporter like domains"/>
    <property type="match status" value="1"/>
</dbReference>
<feature type="transmembrane region" description="Helical" evidence="2">
    <location>
        <begin position="166"/>
        <end position="186"/>
    </location>
</feature>
<keyword evidence="2" id="KW-1133">Transmembrane helix</keyword>
<feature type="transmembrane region" description="Helical" evidence="2">
    <location>
        <begin position="73"/>
        <end position="92"/>
    </location>
</feature>
<proteinExistence type="predicted"/>
<feature type="transmembrane region" description="Helical" evidence="2">
    <location>
        <begin position="98"/>
        <end position="122"/>
    </location>
</feature>
<gene>
    <name evidence="3" type="ORF">CCHR01_07432</name>
</gene>
<protein>
    <submittedName>
        <fullName evidence="3">Major facilitator transporter</fullName>
    </submittedName>
</protein>
<evidence type="ECO:0000256" key="2">
    <source>
        <dbReference type="SAM" id="Phobius"/>
    </source>
</evidence>
<sequence>MSVASQVALASYANMFSIGTAYALSIVQFELPRLLKVSHEWSFAPFGAASAGLAIGVATAASSISKNGARSAAARGTALWGLAVLSTGHFLASSNFPGLLAGLFIGGIGVGWTYLAVIIMVGQAFPNRPLARSAIGPLGFSSGAAASLALSSFLRFNTRSVEDVGGFLKIGGMTFIAAGVATQLLLPSDTTNDQRQAPSAPLAKKPENFLKGTFWILLFFNALPGMVAFSTLLPGVSHYRSTDQDGSGNYLPYTMAALASGGLLATPLNSTFGTKRTFIVFFSIRAKLLIALWQTSNQALALVTLCAILFAHGAGFSILPGLIKSRLAEPANFPQEYGRVLTAWGAAGVVAGGLNATVNTSFGNLETLSLAMGSILLVTVVGMVVTPLGV</sequence>
<keyword evidence="4" id="KW-1185">Reference proteome</keyword>
<comment type="caution">
    <text evidence="3">The sequence shown here is derived from an EMBL/GenBank/DDBJ whole genome shotgun (WGS) entry which is preliminary data.</text>
</comment>
<dbReference type="EMBL" id="JAQOWY010000131">
    <property type="protein sequence ID" value="KAK1849949.1"/>
    <property type="molecule type" value="Genomic_DNA"/>
</dbReference>
<dbReference type="InterPro" id="IPR011701">
    <property type="entry name" value="MFS"/>
</dbReference>
<organism evidence="3 4">
    <name type="scientific">Colletotrichum chrysophilum</name>
    <dbReference type="NCBI Taxonomy" id="1836956"/>
    <lineage>
        <taxon>Eukaryota</taxon>
        <taxon>Fungi</taxon>
        <taxon>Dikarya</taxon>
        <taxon>Ascomycota</taxon>
        <taxon>Pezizomycotina</taxon>
        <taxon>Sordariomycetes</taxon>
        <taxon>Hypocreomycetidae</taxon>
        <taxon>Glomerellales</taxon>
        <taxon>Glomerellaceae</taxon>
        <taxon>Colletotrichum</taxon>
        <taxon>Colletotrichum gloeosporioides species complex</taxon>
    </lineage>
</organism>
<accession>A0AAD9AQH3</accession>
<dbReference type="GO" id="GO:0022857">
    <property type="term" value="F:transmembrane transporter activity"/>
    <property type="evidence" value="ECO:0007669"/>
    <property type="project" value="InterPro"/>
</dbReference>
<name>A0AAD9AQH3_9PEZI</name>
<dbReference type="GO" id="GO:0016020">
    <property type="term" value="C:membrane"/>
    <property type="evidence" value="ECO:0007669"/>
    <property type="project" value="UniProtKB-SubCell"/>
</dbReference>
<evidence type="ECO:0000313" key="3">
    <source>
        <dbReference type="EMBL" id="KAK1849949.1"/>
    </source>
</evidence>
<evidence type="ECO:0000313" key="4">
    <source>
        <dbReference type="Proteomes" id="UP001243330"/>
    </source>
</evidence>
<dbReference type="Pfam" id="PF07690">
    <property type="entry name" value="MFS_1"/>
    <property type="match status" value="1"/>
</dbReference>
<feature type="transmembrane region" description="Helical" evidence="2">
    <location>
        <begin position="134"/>
        <end position="154"/>
    </location>
</feature>
<keyword evidence="2" id="KW-0812">Transmembrane</keyword>
<reference evidence="3" key="1">
    <citation type="submission" date="2023-01" db="EMBL/GenBank/DDBJ databases">
        <title>Colletotrichum chrysophilum M932 genome sequence.</title>
        <authorList>
            <person name="Baroncelli R."/>
        </authorList>
    </citation>
    <scope>NUCLEOTIDE SEQUENCE</scope>
    <source>
        <strain evidence="3">M932</strain>
    </source>
</reference>
<feature type="transmembrane region" description="Helical" evidence="2">
    <location>
        <begin position="214"/>
        <end position="233"/>
    </location>
</feature>
<evidence type="ECO:0000256" key="1">
    <source>
        <dbReference type="ARBA" id="ARBA00004141"/>
    </source>
</evidence>
<feature type="transmembrane region" description="Helical" evidence="2">
    <location>
        <begin position="253"/>
        <end position="270"/>
    </location>
</feature>
<dbReference type="AlphaFoldDB" id="A0AAD9AQH3"/>
<dbReference type="Proteomes" id="UP001243330">
    <property type="component" value="Unassembled WGS sequence"/>
</dbReference>
<feature type="transmembrane region" description="Helical" evidence="2">
    <location>
        <begin position="299"/>
        <end position="319"/>
    </location>
</feature>
<feature type="transmembrane region" description="Helical" evidence="2">
    <location>
        <begin position="340"/>
        <end position="358"/>
    </location>
</feature>
<feature type="transmembrane region" description="Helical" evidence="2">
    <location>
        <begin position="370"/>
        <end position="389"/>
    </location>
</feature>
<comment type="subcellular location">
    <subcellularLocation>
        <location evidence="1">Membrane</location>
        <topology evidence="1">Multi-pass membrane protein</topology>
    </subcellularLocation>
</comment>
<dbReference type="SUPFAM" id="SSF103473">
    <property type="entry name" value="MFS general substrate transporter"/>
    <property type="match status" value="1"/>
</dbReference>